<evidence type="ECO:0000256" key="2">
    <source>
        <dbReference type="ARBA" id="ARBA00005683"/>
    </source>
</evidence>
<keyword evidence="4" id="KW-0964">Secreted</keyword>
<comment type="subcellular location">
    <subcellularLocation>
        <location evidence="1 8">Secreted</location>
        <location evidence="1 8">Extracellular space</location>
        <location evidence="1 8">Extracellular matrix</location>
    </subcellularLocation>
</comment>
<name>A0ABD2PUS6_9PLAT</name>
<keyword evidence="3 8" id="KW-0217">Developmental protein</keyword>
<evidence type="ECO:0000256" key="8">
    <source>
        <dbReference type="RuleBase" id="RU003500"/>
    </source>
</evidence>
<protein>
    <recommendedName>
        <fullName evidence="8">Protein Wnt</fullName>
    </recommendedName>
</protein>
<dbReference type="EMBL" id="JBJKFK010002378">
    <property type="protein sequence ID" value="KAL3311195.1"/>
    <property type="molecule type" value="Genomic_DNA"/>
</dbReference>
<organism evidence="9 10">
    <name type="scientific">Cichlidogyrus casuarinus</name>
    <dbReference type="NCBI Taxonomy" id="1844966"/>
    <lineage>
        <taxon>Eukaryota</taxon>
        <taxon>Metazoa</taxon>
        <taxon>Spiralia</taxon>
        <taxon>Lophotrochozoa</taxon>
        <taxon>Platyhelminthes</taxon>
        <taxon>Monogenea</taxon>
        <taxon>Monopisthocotylea</taxon>
        <taxon>Dactylogyridea</taxon>
        <taxon>Ancyrocephalidae</taxon>
        <taxon>Cichlidogyrus</taxon>
    </lineage>
</organism>
<evidence type="ECO:0000256" key="5">
    <source>
        <dbReference type="ARBA" id="ARBA00022530"/>
    </source>
</evidence>
<comment type="function">
    <text evidence="8">Ligand for members of the frizzled family of seven transmembrane receptors.</text>
</comment>
<evidence type="ECO:0000256" key="6">
    <source>
        <dbReference type="ARBA" id="ARBA00022687"/>
    </source>
</evidence>
<dbReference type="Pfam" id="PF00110">
    <property type="entry name" value="wnt"/>
    <property type="match status" value="1"/>
</dbReference>
<dbReference type="GO" id="GO:0016055">
    <property type="term" value="P:Wnt signaling pathway"/>
    <property type="evidence" value="ECO:0007669"/>
    <property type="project" value="UniProtKB-KW"/>
</dbReference>
<dbReference type="InterPro" id="IPR043158">
    <property type="entry name" value="Wnt_C"/>
</dbReference>
<proteinExistence type="inferred from homology"/>
<reference evidence="9 10" key="1">
    <citation type="submission" date="2024-11" db="EMBL/GenBank/DDBJ databases">
        <title>Adaptive evolution of stress response genes in parasites aligns with host niche diversity.</title>
        <authorList>
            <person name="Hahn C."/>
            <person name="Resl P."/>
        </authorList>
    </citation>
    <scope>NUCLEOTIDE SEQUENCE [LARGE SCALE GENOMIC DNA]</scope>
    <source>
        <strain evidence="9">EGGRZ-B1_66</strain>
        <tissue evidence="9">Body</tissue>
    </source>
</reference>
<comment type="caution">
    <text evidence="9">The sequence shown here is derived from an EMBL/GenBank/DDBJ whole genome shotgun (WGS) entry which is preliminary data.</text>
</comment>
<evidence type="ECO:0000313" key="10">
    <source>
        <dbReference type="Proteomes" id="UP001626550"/>
    </source>
</evidence>
<gene>
    <name evidence="9" type="primary">WNT16</name>
    <name evidence="9" type="ORF">Ciccas_010227</name>
</gene>
<sequence>MDQLEPVQMDEEEEEGDEDLLSECIHNVRFGYQFAKSFVDDVELSFWNTGGQVDFNNYEANNDLWLDEMPLLRQRRDAPRYKAFDRSGNRALMRQRRALFKRDKSRRSLRAWTSLHNFEVGRQVVLRAMEKRCRCHGTPGSCIAQTCWKHIPSVIKVASLLKKSYENAFVLRRPQRRFIREAFMKKQTPPAPLIRDFLQPSSNPWTHETLRTSLAIIGEIDDPNVELIALRRLPNDIFCEPDIEAGILGTHGRECLSQGGNNSINCDHLCCGRGFKEEELLEMEQCECDFIWCCRIECKTCQVKRRVNLCL</sequence>
<keyword evidence="7" id="KW-1015">Disulfide bond</keyword>
<dbReference type="Proteomes" id="UP001626550">
    <property type="component" value="Unassembled WGS sequence"/>
</dbReference>
<dbReference type="PANTHER" id="PTHR12027:SF70">
    <property type="entry name" value="PROTEIN WNT-16"/>
    <property type="match status" value="1"/>
</dbReference>
<keyword evidence="10" id="KW-1185">Reference proteome</keyword>
<dbReference type="InterPro" id="IPR005817">
    <property type="entry name" value="Wnt"/>
</dbReference>
<evidence type="ECO:0000256" key="3">
    <source>
        <dbReference type="ARBA" id="ARBA00022473"/>
    </source>
</evidence>
<evidence type="ECO:0000313" key="9">
    <source>
        <dbReference type="EMBL" id="KAL3311195.1"/>
    </source>
</evidence>
<keyword evidence="6 8" id="KW-0879">Wnt signaling pathway</keyword>
<keyword evidence="5" id="KW-0272">Extracellular matrix</keyword>
<evidence type="ECO:0000256" key="4">
    <source>
        <dbReference type="ARBA" id="ARBA00022525"/>
    </source>
</evidence>
<comment type="similarity">
    <text evidence="2 8">Belongs to the Wnt family.</text>
</comment>
<dbReference type="PANTHER" id="PTHR12027">
    <property type="entry name" value="WNT RELATED"/>
    <property type="match status" value="1"/>
</dbReference>
<accession>A0ABD2PUS6</accession>
<evidence type="ECO:0000256" key="1">
    <source>
        <dbReference type="ARBA" id="ARBA00004498"/>
    </source>
</evidence>
<dbReference type="SMART" id="SM00097">
    <property type="entry name" value="WNT1"/>
    <property type="match status" value="1"/>
</dbReference>
<evidence type="ECO:0000256" key="7">
    <source>
        <dbReference type="ARBA" id="ARBA00023157"/>
    </source>
</evidence>
<dbReference type="Gene3D" id="3.30.2460.20">
    <property type="match status" value="1"/>
</dbReference>
<dbReference type="AlphaFoldDB" id="A0ABD2PUS6"/>